<proteinExistence type="predicted"/>
<accession>A0ABQ1TS93</accession>
<evidence type="ECO:0000313" key="2">
    <source>
        <dbReference type="EMBL" id="GGF00318.1"/>
    </source>
</evidence>
<keyword evidence="1" id="KW-0812">Transmembrane</keyword>
<reference evidence="3" key="1">
    <citation type="journal article" date="2019" name="Int. J. Syst. Evol. Microbiol.">
        <title>The Global Catalogue of Microorganisms (GCM) 10K type strain sequencing project: providing services to taxonomists for standard genome sequencing and annotation.</title>
        <authorList>
            <consortium name="The Broad Institute Genomics Platform"/>
            <consortium name="The Broad Institute Genome Sequencing Center for Infectious Disease"/>
            <person name="Wu L."/>
            <person name="Ma J."/>
        </authorList>
    </citation>
    <scope>NUCLEOTIDE SEQUENCE [LARGE SCALE GENOMIC DNA]</scope>
    <source>
        <strain evidence="3">CGMCC 1.15197</strain>
    </source>
</reference>
<keyword evidence="1" id="KW-1133">Transmembrane helix</keyword>
<dbReference type="Proteomes" id="UP000632273">
    <property type="component" value="Unassembled WGS sequence"/>
</dbReference>
<dbReference type="EMBL" id="BMHT01000002">
    <property type="protein sequence ID" value="GGF00318.1"/>
    <property type="molecule type" value="Genomic_DNA"/>
</dbReference>
<comment type="caution">
    <text evidence="2">The sequence shown here is derived from an EMBL/GenBank/DDBJ whole genome shotgun (WGS) entry which is preliminary data.</text>
</comment>
<feature type="transmembrane region" description="Helical" evidence="1">
    <location>
        <begin position="42"/>
        <end position="60"/>
    </location>
</feature>
<keyword evidence="3" id="KW-1185">Reference proteome</keyword>
<protein>
    <submittedName>
        <fullName evidence="2">Uncharacterized protein</fullName>
    </submittedName>
</protein>
<evidence type="ECO:0000256" key="1">
    <source>
        <dbReference type="SAM" id="Phobius"/>
    </source>
</evidence>
<organism evidence="2 3">
    <name type="scientific">Hymenobacter cavernae</name>
    <dbReference type="NCBI Taxonomy" id="2044852"/>
    <lineage>
        <taxon>Bacteria</taxon>
        <taxon>Pseudomonadati</taxon>
        <taxon>Bacteroidota</taxon>
        <taxon>Cytophagia</taxon>
        <taxon>Cytophagales</taxon>
        <taxon>Hymenobacteraceae</taxon>
        <taxon>Hymenobacter</taxon>
    </lineage>
</organism>
<feature type="transmembrane region" description="Helical" evidence="1">
    <location>
        <begin position="12"/>
        <end position="30"/>
    </location>
</feature>
<sequence>MNVLSTMDFLSIFVIIASISSGLIFLFYWIPKKLGHQRLGKILSSSIGVCILLLILFITFEDQLFTESDAAELLSEQDINLREIFEIVENKSISGIGDYYHTFTLKISRDDKEAIIEQIKSSPDFKGLNDIKDDLLHSTDRYTGSKLVQSYEDEVQLVREYFEPNGQGYAPTYRKVEVSKKEDTLTFEDIDE</sequence>
<evidence type="ECO:0000313" key="3">
    <source>
        <dbReference type="Proteomes" id="UP000632273"/>
    </source>
</evidence>
<keyword evidence="1" id="KW-0472">Membrane</keyword>
<name>A0ABQ1TS93_9BACT</name>
<gene>
    <name evidence="2" type="ORF">GCM10011383_09000</name>
</gene>